<name>Q19B15_9ALPH</name>
<sequence length="54" mass="6468">MSWPRGDSKKKIEGGETLLDNRVARPHHILPLPQIQNCIRERRKKKKEYTYHTL</sequence>
<reference evidence="3 4" key="2">
    <citation type="journal article" date="2012" name="Virus Genes">
        <title>Genome sequence determination and analysis of a Chinese virulent strain, LMS, of Gallid herpesvirus type 2.</title>
        <authorList>
            <person name="Cheng Y."/>
            <person name="Cong F."/>
            <person name="Zhang Y.P."/>
            <person name="Li Z.J."/>
            <person name="Xu N.N."/>
            <person name="Hou G.Y."/>
            <person name="Liu C.J."/>
        </authorList>
    </citation>
    <scope>NUCLEOTIDE SEQUENCE [LARGE SCALE GENOMIC DNA]</scope>
    <source>
        <strain evidence="3">LMS</strain>
    </source>
</reference>
<dbReference type="EMBL" id="JQ314003">
    <property type="protein sequence ID" value="AEZ51770.1"/>
    <property type="molecule type" value="Genomic_DNA"/>
</dbReference>
<dbReference type="Proteomes" id="UP000133397">
    <property type="component" value="Segment"/>
</dbReference>
<accession>Q19B15</accession>
<dbReference type="Proteomes" id="UP000149312">
    <property type="component" value="Segment"/>
</dbReference>
<evidence type="ECO:0000313" key="5">
    <source>
        <dbReference type="Proteomes" id="UP000149312"/>
    </source>
</evidence>
<protein>
    <submittedName>
        <fullName evidence="2">Cytoplasmic protein</fullName>
    </submittedName>
</protein>
<dbReference type="EMBL" id="DQ530348">
    <property type="protein sequence ID" value="ABF72372.1"/>
    <property type="molecule type" value="Genomic_DNA"/>
</dbReference>
<evidence type="ECO:0000313" key="3">
    <source>
        <dbReference type="EMBL" id="AEZ51770.1"/>
    </source>
</evidence>
<gene>
    <name evidence="1" type="ORF">MDV086</name>
    <name evidence="2" type="ORF">MDV098</name>
</gene>
<proteinExistence type="predicted"/>
<dbReference type="EMBL" id="DQ530348">
    <property type="protein sequence ID" value="ABF72348.1"/>
    <property type="molecule type" value="Genomic_DNA"/>
</dbReference>
<evidence type="ECO:0000313" key="2">
    <source>
        <dbReference type="EMBL" id="ABF72372.1"/>
    </source>
</evidence>
<reference evidence="2 5" key="1">
    <citation type="journal article" date="2007" name="J. Gen. Virol.">
        <title>Comparative full-length sequence analysis of oncogenic and vaccine (Rispens) strains of Marek's disease virus.</title>
        <authorList>
            <person name="Spatz S.J."/>
            <person name="Petherbridge L."/>
            <person name="Zhao Y."/>
            <person name="Nair V."/>
        </authorList>
    </citation>
    <scope>NUCLEOTIDE SEQUENCE [LARGE SCALE GENOMIC DNA]</scope>
    <source>
        <strain evidence="2">CVI988</strain>
    </source>
</reference>
<evidence type="ECO:0000313" key="1">
    <source>
        <dbReference type="EMBL" id="ABF72348.1"/>
    </source>
</evidence>
<dbReference type="EMBL" id="JQ314003">
    <property type="protein sequence ID" value="AEZ51795.1"/>
    <property type="molecule type" value="Genomic_DNA"/>
</dbReference>
<organism evidence="2 5">
    <name type="scientific">Gallid alphaherpesvirus 2</name>
    <dbReference type="NCBI Taxonomy" id="10390"/>
    <lineage>
        <taxon>Viruses</taxon>
        <taxon>Duplodnaviria</taxon>
        <taxon>Heunggongvirae</taxon>
        <taxon>Peploviricota</taxon>
        <taxon>Herviviricetes</taxon>
        <taxon>Herpesvirales</taxon>
        <taxon>Orthoherpesviridae</taxon>
        <taxon>Alphaherpesvirinae</taxon>
        <taxon>Mardivirus</taxon>
        <taxon>Mardivirus gallidalpha2</taxon>
    </lineage>
</organism>
<evidence type="ECO:0000313" key="4">
    <source>
        <dbReference type="Proteomes" id="UP000133397"/>
    </source>
</evidence>